<comment type="subcellular location">
    <subcellularLocation>
        <location evidence="2">Cell membrane</location>
        <topology evidence="2">Multi-pass membrane protein</topology>
    </subcellularLocation>
</comment>
<keyword evidence="13" id="KW-0472">Membrane</keyword>
<evidence type="ECO:0000256" key="1">
    <source>
        <dbReference type="ARBA" id="ARBA00000085"/>
    </source>
</evidence>
<name>W7C6B0_9LIST</name>
<evidence type="ECO:0000256" key="9">
    <source>
        <dbReference type="ARBA" id="ARBA00022777"/>
    </source>
</evidence>
<dbReference type="GO" id="GO:0005886">
    <property type="term" value="C:plasma membrane"/>
    <property type="evidence" value="ECO:0007669"/>
    <property type="project" value="UniProtKB-SubCell"/>
</dbReference>
<keyword evidence="8" id="KW-0547">Nucleotide-binding</keyword>
<dbReference type="FunFam" id="1.10.287.130:FF:000001">
    <property type="entry name" value="Two-component sensor histidine kinase"/>
    <property type="match status" value="1"/>
</dbReference>
<keyword evidence="12" id="KW-0902">Two-component regulatory system</keyword>
<evidence type="ECO:0000256" key="7">
    <source>
        <dbReference type="ARBA" id="ARBA00022692"/>
    </source>
</evidence>
<dbReference type="STRING" id="1265861.BCAMP_12075"/>
<evidence type="ECO:0000256" key="5">
    <source>
        <dbReference type="ARBA" id="ARBA00022553"/>
    </source>
</evidence>
<dbReference type="PROSITE" id="PS50109">
    <property type="entry name" value="HIS_KIN"/>
    <property type="match status" value="1"/>
</dbReference>
<evidence type="ECO:0000256" key="12">
    <source>
        <dbReference type="ARBA" id="ARBA00023012"/>
    </source>
</evidence>
<dbReference type="PANTHER" id="PTHR45528">
    <property type="entry name" value="SENSOR HISTIDINE KINASE CPXA"/>
    <property type="match status" value="1"/>
</dbReference>
<organism evidence="15 16">
    <name type="scientific">Brochothrix campestris FSL F6-1037</name>
    <dbReference type="NCBI Taxonomy" id="1265861"/>
    <lineage>
        <taxon>Bacteria</taxon>
        <taxon>Bacillati</taxon>
        <taxon>Bacillota</taxon>
        <taxon>Bacilli</taxon>
        <taxon>Bacillales</taxon>
        <taxon>Listeriaceae</taxon>
        <taxon>Brochothrix</taxon>
    </lineage>
</organism>
<keyword evidence="9 15" id="KW-0418">Kinase</keyword>
<dbReference type="SMART" id="SM00388">
    <property type="entry name" value="HisKA"/>
    <property type="match status" value="1"/>
</dbReference>
<dbReference type="PANTHER" id="PTHR45528:SF1">
    <property type="entry name" value="SENSOR HISTIDINE KINASE CPXA"/>
    <property type="match status" value="1"/>
</dbReference>
<reference evidence="15 16" key="1">
    <citation type="submission" date="2012-12" db="EMBL/GenBank/DDBJ databases">
        <title>Novel taxa of Listeriaceae from agricultural environments in the United States.</title>
        <authorList>
            <person name="den Bakker H.C."/>
            <person name="Allred A."/>
            <person name="Warchocki S."/>
            <person name="Wright E.M."/>
            <person name="Burrell A."/>
            <person name="Nightingale K.K."/>
            <person name="Kephart D."/>
            <person name="Wiedmann M."/>
        </authorList>
    </citation>
    <scope>NUCLEOTIDE SEQUENCE [LARGE SCALE GENOMIC DNA]</scope>
    <source>
        <strain evidence="15 16">FSL F6-1037</strain>
    </source>
</reference>
<dbReference type="RefSeq" id="WP_051457068.1">
    <property type="nucleotide sequence ID" value="NZ_AODH01000060.1"/>
</dbReference>
<evidence type="ECO:0000313" key="16">
    <source>
        <dbReference type="Proteomes" id="UP000019243"/>
    </source>
</evidence>
<protein>
    <recommendedName>
        <fullName evidence="3">histidine kinase</fullName>
        <ecNumber evidence="3">2.7.13.3</ecNumber>
    </recommendedName>
</protein>
<sequence length="285" mass="32432">MKRAIANSLPRHLLTEFVPDEVLTNKEPQTVATLFAEYEQLRQLILRKMKQTTASETLKTDLLTNVSHDSRTPLTAIISYSDLLQATALETDEQQQYLAIIQEKAQRMNEMITDLFEVTKMDNGAVALNYENIDIVALIQQMIGEYSEEAVENRYTLRITYSQETIRLTIDANKIWRVLDNLLKNCMKYSLPESRIYLKVSETADGCRLVIKNISRYELDEDAPLLIERFKRGKFDEARQSDGYGLGLAIVASIINLHKGNLDISVDGDMFKVVIDLPKGPPVTV</sequence>
<keyword evidence="16" id="KW-1185">Reference proteome</keyword>
<keyword evidence="6" id="KW-0808">Transferase</keyword>
<evidence type="ECO:0000256" key="10">
    <source>
        <dbReference type="ARBA" id="ARBA00022840"/>
    </source>
</evidence>
<dbReference type="InterPro" id="IPR003661">
    <property type="entry name" value="HisK_dim/P_dom"/>
</dbReference>
<dbReference type="Pfam" id="PF02518">
    <property type="entry name" value="HATPase_c"/>
    <property type="match status" value="1"/>
</dbReference>
<dbReference type="Gene3D" id="1.10.287.130">
    <property type="match status" value="1"/>
</dbReference>
<dbReference type="InterPro" id="IPR036097">
    <property type="entry name" value="HisK_dim/P_sf"/>
</dbReference>
<dbReference type="AlphaFoldDB" id="W7C6B0"/>
<keyword evidence="11" id="KW-1133">Transmembrane helix</keyword>
<evidence type="ECO:0000256" key="2">
    <source>
        <dbReference type="ARBA" id="ARBA00004651"/>
    </source>
</evidence>
<accession>W7C6B0</accession>
<dbReference type="Pfam" id="PF00512">
    <property type="entry name" value="HisKA"/>
    <property type="match status" value="1"/>
</dbReference>
<evidence type="ECO:0000256" key="6">
    <source>
        <dbReference type="ARBA" id="ARBA00022679"/>
    </source>
</evidence>
<keyword evidence="10" id="KW-0067">ATP-binding</keyword>
<evidence type="ECO:0000256" key="8">
    <source>
        <dbReference type="ARBA" id="ARBA00022741"/>
    </source>
</evidence>
<dbReference type="InterPro" id="IPR003594">
    <property type="entry name" value="HATPase_dom"/>
</dbReference>
<evidence type="ECO:0000256" key="13">
    <source>
        <dbReference type="ARBA" id="ARBA00023136"/>
    </source>
</evidence>
<keyword evidence="4" id="KW-1003">Cell membrane</keyword>
<dbReference type="GO" id="GO:0000155">
    <property type="term" value="F:phosphorelay sensor kinase activity"/>
    <property type="evidence" value="ECO:0007669"/>
    <property type="project" value="InterPro"/>
</dbReference>
<dbReference type="SMART" id="SM00387">
    <property type="entry name" value="HATPase_c"/>
    <property type="match status" value="1"/>
</dbReference>
<comment type="catalytic activity">
    <reaction evidence="1">
        <text>ATP + protein L-histidine = ADP + protein N-phospho-L-histidine.</text>
        <dbReference type="EC" id="2.7.13.3"/>
    </reaction>
</comment>
<dbReference type="SUPFAM" id="SSF47384">
    <property type="entry name" value="Homodimeric domain of signal transducing histidine kinase"/>
    <property type="match status" value="1"/>
</dbReference>
<comment type="caution">
    <text evidence="15">The sequence shown here is derived from an EMBL/GenBank/DDBJ whole genome shotgun (WGS) entry which is preliminary data.</text>
</comment>
<dbReference type="OrthoDB" id="2359336at2"/>
<dbReference type="EMBL" id="AODH01000060">
    <property type="protein sequence ID" value="EUJ34989.1"/>
    <property type="molecule type" value="Genomic_DNA"/>
</dbReference>
<gene>
    <name evidence="15" type="ORF">BCAMP_12075</name>
</gene>
<feature type="domain" description="Histidine kinase" evidence="14">
    <location>
        <begin position="65"/>
        <end position="281"/>
    </location>
</feature>
<evidence type="ECO:0000313" key="15">
    <source>
        <dbReference type="EMBL" id="EUJ34989.1"/>
    </source>
</evidence>
<evidence type="ECO:0000256" key="4">
    <source>
        <dbReference type="ARBA" id="ARBA00022475"/>
    </source>
</evidence>
<dbReference type="InterPro" id="IPR005467">
    <property type="entry name" value="His_kinase_dom"/>
</dbReference>
<keyword evidence="7" id="KW-0812">Transmembrane</keyword>
<evidence type="ECO:0000256" key="3">
    <source>
        <dbReference type="ARBA" id="ARBA00012438"/>
    </source>
</evidence>
<dbReference type="InterPro" id="IPR036890">
    <property type="entry name" value="HATPase_C_sf"/>
</dbReference>
<keyword evidence="5" id="KW-0597">Phosphoprotein</keyword>
<dbReference type="Gene3D" id="3.30.565.10">
    <property type="entry name" value="Histidine kinase-like ATPase, C-terminal domain"/>
    <property type="match status" value="1"/>
</dbReference>
<evidence type="ECO:0000256" key="11">
    <source>
        <dbReference type="ARBA" id="ARBA00022989"/>
    </source>
</evidence>
<dbReference type="EC" id="2.7.13.3" evidence="3"/>
<proteinExistence type="predicted"/>
<evidence type="ECO:0000259" key="14">
    <source>
        <dbReference type="PROSITE" id="PS50109"/>
    </source>
</evidence>
<dbReference type="SUPFAM" id="SSF55874">
    <property type="entry name" value="ATPase domain of HSP90 chaperone/DNA topoisomerase II/histidine kinase"/>
    <property type="match status" value="1"/>
</dbReference>
<dbReference type="Proteomes" id="UP000019243">
    <property type="component" value="Unassembled WGS sequence"/>
</dbReference>
<dbReference type="InterPro" id="IPR050398">
    <property type="entry name" value="HssS/ArlS-like"/>
</dbReference>
<dbReference type="CDD" id="cd00082">
    <property type="entry name" value="HisKA"/>
    <property type="match status" value="1"/>
</dbReference>
<dbReference type="GO" id="GO:0005524">
    <property type="term" value="F:ATP binding"/>
    <property type="evidence" value="ECO:0007669"/>
    <property type="project" value="UniProtKB-KW"/>
</dbReference>